<name>W0F928_9BACT</name>
<organism evidence="1 2">
    <name type="scientific">Niabella soli DSM 19437</name>
    <dbReference type="NCBI Taxonomy" id="929713"/>
    <lineage>
        <taxon>Bacteria</taxon>
        <taxon>Pseudomonadati</taxon>
        <taxon>Bacteroidota</taxon>
        <taxon>Chitinophagia</taxon>
        <taxon>Chitinophagales</taxon>
        <taxon>Chitinophagaceae</taxon>
        <taxon>Niabella</taxon>
    </lineage>
</organism>
<dbReference type="Proteomes" id="UP000003586">
    <property type="component" value="Chromosome"/>
</dbReference>
<proteinExistence type="predicted"/>
<evidence type="ECO:0000313" key="2">
    <source>
        <dbReference type="Proteomes" id="UP000003586"/>
    </source>
</evidence>
<accession>W0F928</accession>
<dbReference type="AlphaFoldDB" id="W0F928"/>
<protein>
    <submittedName>
        <fullName evidence="1">Uncharacterized protein</fullName>
    </submittedName>
</protein>
<gene>
    <name evidence="1" type="ORF">NIASO_18045</name>
</gene>
<dbReference type="KEGG" id="nso:NIASO_18045"/>
<dbReference type="EMBL" id="CP007035">
    <property type="protein sequence ID" value="AHF17979.1"/>
    <property type="molecule type" value="Genomic_DNA"/>
</dbReference>
<reference evidence="1 2" key="1">
    <citation type="submission" date="2013-12" db="EMBL/GenBank/DDBJ databases">
        <authorList>
            <consortium name="DOE Joint Genome Institute"/>
            <person name="Eisen J."/>
            <person name="Huntemann M."/>
            <person name="Han J."/>
            <person name="Chen A."/>
            <person name="Kyrpides N."/>
            <person name="Mavromatis K."/>
            <person name="Markowitz V."/>
            <person name="Palaniappan K."/>
            <person name="Ivanova N."/>
            <person name="Schaumberg A."/>
            <person name="Pati A."/>
            <person name="Liolios K."/>
            <person name="Nordberg H.P."/>
            <person name="Cantor M.N."/>
            <person name="Hua S.X."/>
            <person name="Woyke T."/>
        </authorList>
    </citation>
    <scope>NUCLEOTIDE SEQUENCE [LARGE SCALE GENOMIC DNA]</scope>
    <source>
        <strain evidence="2">DSM 19437</strain>
    </source>
</reference>
<keyword evidence="2" id="KW-1185">Reference proteome</keyword>
<dbReference type="HOGENOM" id="CLU_3236644_0_0_10"/>
<evidence type="ECO:0000313" key="1">
    <source>
        <dbReference type="EMBL" id="AHF17979.1"/>
    </source>
</evidence>
<sequence length="43" mass="5060">MFQNYGFLMIYQHQNIQVSATFAAVFLTKNKFHVSNNSWNDGF</sequence>